<feature type="compositionally biased region" description="Basic and acidic residues" evidence="7">
    <location>
        <begin position="943"/>
        <end position="955"/>
    </location>
</feature>
<feature type="region of interest" description="Disordered" evidence="7">
    <location>
        <begin position="2154"/>
        <end position="2181"/>
    </location>
</feature>
<dbReference type="GO" id="GO:0008017">
    <property type="term" value="F:microtubule binding"/>
    <property type="evidence" value="ECO:0007669"/>
    <property type="project" value="InterPro"/>
</dbReference>
<dbReference type="Gene3D" id="2.60.200.20">
    <property type="match status" value="1"/>
</dbReference>
<dbReference type="InterPro" id="IPR036961">
    <property type="entry name" value="Kinesin_motor_dom_sf"/>
</dbReference>
<comment type="similarity">
    <text evidence="5">Belongs to the TRAFAC class myosin-kinesin ATPase superfamily. Kinesin family.</text>
</comment>
<feature type="region of interest" description="Disordered" evidence="7">
    <location>
        <begin position="2739"/>
        <end position="2759"/>
    </location>
</feature>
<evidence type="ECO:0000259" key="9">
    <source>
        <dbReference type="PROSITE" id="PS50848"/>
    </source>
</evidence>
<organism evidence="10 11">
    <name type="scientific">Austrofundulus limnaeus</name>
    <name type="common">Annual killifish</name>
    <dbReference type="NCBI Taxonomy" id="52670"/>
    <lineage>
        <taxon>Eukaryota</taxon>
        <taxon>Metazoa</taxon>
        <taxon>Chordata</taxon>
        <taxon>Craniata</taxon>
        <taxon>Vertebrata</taxon>
        <taxon>Euteleostomi</taxon>
        <taxon>Actinopterygii</taxon>
        <taxon>Neopterygii</taxon>
        <taxon>Teleostei</taxon>
        <taxon>Neoteleostei</taxon>
        <taxon>Acanthomorphata</taxon>
        <taxon>Ovalentaria</taxon>
        <taxon>Atherinomorphae</taxon>
        <taxon>Cyprinodontiformes</taxon>
        <taxon>Rivulidae</taxon>
        <taxon>Austrofundulus</taxon>
    </lineage>
</organism>
<dbReference type="CTD" id="57519"/>
<reference evidence="11" key="1">
    <citation type="submission" date="2025-08" db="UniProtKB">
        <authorList>
            <consortium name="RefSeq"/>
        </authorList>
    </citation>
    <scope>IDENTIFICATION</scope>
    <source>
        <strain evidence="11">Quisiro</strain>
        <tissue evidence="11">Liver</tissue>
    </source>
</reference>
<keyword evidence="4 5" id="KW-0505">Motor protein</keyword>
<dbReference type="FunCoup" id="A0A2I4D3Y6">
    <property type="interactions" value="239"/>
</dbReference>
<dbReference type="OrthoDB" id="3176171at2759"/>
<sequence>MANVKVAVRVRPLNSRESADGGKLAVQVENKYVRIQNMKLDGRSEGTVDSREKLLEFCFDYCFWSVDSADPHYASQEEVFQDLGVSVLSGASEGYNVCLFAYGQTGSGKTYTMMGTPDSIGLTPRICQSLFHAEDTLPDGQNSSRVEVSFLEIYNERVRDLLRGGEQKKRASLRVREHPEKGPHVQDLSQHVVSDYKQAMDLLEEGIANRMTAATHNHEASSRSHAIFTIQYTQAVLENNLPSETVSKINLVDLAGSERADPRYCRDRLTEGSNINKSLVTLGIVISALAQNSQMSSSCQSINSVASEGDGSMLGSHSSSLSGGGGGGRRLCFIPYRDSVLTWLLKDSLGGNSKTIMIATISPSVNSYNETLSTLRYAAHARNIVNKPRVNEDANVRLIRELREEIDRLKSMLLSFELQRNPSPSLSDERDGSLSEIVLQNELKVEQLTKDWSESWRDKKELLEQYSVDINRDRAAFLINSLQPHLVSLDRDVLSTGVVLYHLREGVTRIGPQDQFEEPHIVLQGSSSCEIENHGGVVTLRPLPGCVCLLNHREVTEPCRLAQGTVITLGGVHKFRFNHPAEAAVLRERRRASEGVSTHIYDDFCALNPDRNAKQLELPQQPGAVEEPPVRQQVEEQKRYVESLRQEIQAEQRRVERDLEREQAHLQQQHAEIQQWILHLKTAEQRVTQDSGVQVDFLPAPLLEKLTSQVSVNQRGLIMDYPSHAVRVRKKAVQDELLKHHALCRAESRIYRKKLLYQLKKITNKRHLLDAKRKLQQLEKTLPPGPDSSESPEMGSPIKLGENSYVHRRHSFSADLLSRLYPQRTPVFSRHFLKRNESTEQALNSSTTSDSHGSRKWVSDECLPRERTQSCSGCVFSGKHQSSDIVKQTTKEESQAQPRLGQLQRKSLLPNRDLKLRNRLDQNAATTLKAPSPTSSRSVPASKENKQITKADKLAKSSSLNDKGYFYTDTNEQETIRKSRSHSVGPRIKTALSKVFRKPPSGVKGGRVFKPLGRMTSKFHWRRRGSKSLKETKINKCAIKTAVSCEELDQRVQTESHGQRRWHSTEALMNRNIVSKERQQGLIRWVEEQELRNEGASDCESLFSLDSLSSAYATALAEQLRHEETSEAESEDSEMSKDSLTVGNSGRVPTVKRCKQAVAPVYSLVTDSAPSAVQKCKTAELCSQKLTATQAEVHWGQQTSSKARQVDPTWKSPSQVSIITDSRERDTVDELTEDFGNLQTTGTGNPLCSVKEPENLQVLTDTSCSEAAESQKVDRDSLPLQKQLMVQNAESSMNLSNSQSGSIRNDCISTSTEDLNVTAQENNLVMSRESRAYATSQDVLNSGHHEDSTCYMEQLQTNKITLSTNTSVCFFNKTLPASDQAVSLTNISQIPEASSVKSHESADVLNGMVSDITVSRDAEACCTNFLSTSSAIGVEVQDGVPAALNLFKSSSKEKTPDDREDLNSFRDERDNYFAKTESAPVTWDETKSTELLVAPQQEAVKLGYKTSRKRNKDQQIALTGGLKIPKRSSSKEVVTLCCTPGDILENIWPKDQKNNVSVKEQFVVEPDSRGFFSVGVKGSASDEIKSKEQQPSGQIFEDKQATTAGDNESAKNEAKAHKKGYEETENGECQTDSYRKHEGSAKHTCKSNAICSAIDLRISEVVKEHMKRSVIGRDGAQKCWSQSGNSLSSACHFSFDGDELKWTEEQLNAEKVNDVKEGMKFCGGPPAERVMSNNTLITTEQLKSNRPVELKNFLERCNSQENPINERVSPQEINERDEQKVTSLNLVPNNICLKNSNSHTSSDVPNFNSDLIHQLQTQTSNPKHHKIPHETPSTSRHADNYGCTASDDGCTKAKANYLSKQNSPKTIQHCQTSPVISDAVESLELKADKHHCIQFTLTLPVHEGNIHLNSCAQAKPTCSSATSREAVINTAVATSGNPALKNKKIKTKKFRKSNETCSTSDSSSDEDEDGKNAIQLQNSRLTPKWVSKGKQELQWTRSSHEELSPSLSANKPKMTISNRISGKGGAYVPKRLSFPPRGELHRTDADKSLYAKKSEANHKPKCQDSSIHFASSDINPYVHQWQYDSNQHKSPVFGSAADLSSKSPLLNNSDRRMTRCCSAENGLNGQNSPFNSHLSAYATSRGLSSTLSSIEDYKKSSEDSHSRSVNSSSSGNDAAGGFDTNSSQVDEIMLVYSEQESKKSKSQKNRRRTCEDSTQTECAAPKRKGLQKKSSTDVPSAQRSKVDVKESPTWASMESMSAHLTKLIDSTSDLLGDIQGMRTGDVSKSSSSSINVSSNESTKQHSSTQTALDVGIQTEEVTEVGVPPLSRENYNSHEINVIVKVIGSDTVRVSQEQNADSVMKLKTHTDVRRQSMPDQRLNKSVVDPLKSVDCHRRVKSASFRPLKHSTPESLGRRSVAVSEISTRSSKKCCQEHHSPDSAKHPSAFLQKSATYKDRASSPIRTLETRLQLRQGGKQSHSKYKDSRHPSEEGSLTVLSVSDDCSSPRQGCELSSSKPETRLFESCSNLQESERCFLSPRSLLDKYTDTDNRNLSYKDPDQCSSRWQVTSQQWSTSTTQNHVSPTSRHISVHKQNFTVDSGDCCTEDDLVSLTPSECNTEVLVSIKPDANVSACEERQRVPEDLPMHNKFTNWSGISHHQQPKKLTSELKNCAECGEMESSGLNVEASDRRAAEIMKLRQERERVMATVTLRTALTPLTVELTEAKLHYGLGETDALLKILSPRSKEEQQPPTSTPTKQQLYDRHRRSIEGLKQEREERLQTYQGVRRLSLSKHPCSPRQEVISSAVMPNLRKEYPQQHPQVIDSTRLTDPPIGEAQFPPDIEQLLWDYGRAREEAKTEIAKARERLRERTELEKKRLQQLAVSQDVKDDLKHRTRISSSTLCTGSSLSLSSGLTSGYNSSSTAQVKFWNRPVLNGKITGIQDEGCKLWTWFPSCASQSVKTQRTWLSAHDVSLEPPVSGPEPPLVSSPSPPVCVRQRAASFGSASSASTAYQNITNSLINQVLAEVRLACFGDFGSLMMGKATAGWRYQGEERGIQAYYRPSSNLSVHSFLGAGELDRPLDSLWSTVCQISRSHMYHQAVRSVWTRPLDDSTQLVYILTDSSACQLSQPRDFCCISTESKQGRLCLLAMQSVFEESLPRPSVDVIRGKMMPSCWILQPVQRRGQELTRVIYLLQVDLGSPSFPPRLLDTIARRQAAVIADLDVFVSS</sequence>
<feature type="domain" description="START" evidence="9">
    <location>
        <begin position="3081"/>
        <end position="3206"/>
    </location>
</feature>
<evidence type="ECO:0000313" key="11">
    <source>
        <dbReference type="RefSeq" id="XP_013886955.1"/>
    </source>
</evidence>
<feature type="compositionally biased region" description="Basic and acidic residues" evidence="7">
    <location>
        <begin position="1608"/>
        <end position="1622"/>
    </location>
</feature>
<feature type="region of interest" description="Disordered" evidence="7">
    <location>
        <begin position="1817"/>
        <end position="1840"/>
    </location>
</feature>
<dbReference type="GO" id="GO:0008289">
    <property type="term" value="F:lipid binding"/>
    <property type="evidence" value="ECO:0007669"/>
    <property type="project" value="InterPro"/>
</dbReference>
<dbReference type="SUPFAM" id="SSF55961">
    <property type="entry name" value="Bet v1-like"/>
    <property type="match status" value="1"/>
</dbReference>
<evidence type="ECO:0000256" key="6">
    <source>
        <dbReference type="SAM" id="Coils"/>
    </source>
</evidence>
<dbReference type="InterPro" id="IPR023393">
    <property type="entry name" value="START-like_dom_sf"/>
</dbReference>
<dbReference type="InterPro" id="IPR008984">
    <property type="entry name" value="SMAD_FHA_dom_sf"/>
</dbReference>
<evidence type="ECO:0000259" key="8">
    <source>
        <dbReference type="PROSITE" id="PS50067"/>
    </source>
</evidence>
<dbReference type="PROSITE" id="PS00411">
    <property type="entry name" value="KINESIN_MOTOR_1"/>
    <property type="match status" value="1"/>
</dbReference>
<feature type="compositionally biased region" description="Polar residues" evidence="7">
    <location>
        <begin position="2228"/>
        <end position="2239"/>
    </location>
</feature>
<dbReference type="Pfam" id="PF00225">
    <property type="entry name" value="Kinesin"/>
    <property type="match status" value="1"/>
</dbReference>
<feature type="compositionally biased region" description="Polar residues" evidence="7">
    <location>
        <begin position="2492"/>
        <end position="2510"/>
    </location>
</feature>
<dbReference type="PROSITE" id="PS50848">
    <property type="entry name" value="START"/>
    <property type="match status" value="1"/>
</dbReference>
<dbReference type="Gene3D" id="3.40.850.10">
    <property type="entry name" value="Kinesin motor domain"/>
    <property type="match status" value="1"/>
</dbReference>
<name>A0A2I4D3Y6_AUSLI</name>
<feature type="compositionally biased region" description="Polar residues" evidence="7">
    <location>
        <begin position="839"/>
        <end position="851"/>
    </location>
</feature>
<dbReference type="Pfam" id="PF01852">
    <property type="entry name" value="START"/>
    <property type="match status" value="1"/>
</dbReference>
<feature type="region of interest" description="Disordered" evidence="7">
    <location>
        <begin position="780"/>
        <end position="802"/>
    </location>
</feature>
<feature type="compositionally biased region" description="Low complexity" evidence="7">
    <location>
        <begin position="2282"/>
        <end position="2297"/>
    </location>
</feature>
<dbReference type="InterPro" id="IPR027417">
    <property type="entry name" value="P-loop_NTPase"/>
</dbReference>
<feature type="compositionally biased region" description="Basic and acidic residues" evidence="7">
    <location>
        <begin position="2478"/>
        <end position="2487"/>
    </location>
</feature>
<keyword evidence="3 6" id="KW-0175">Coiled coil</keyword>
<keyword evidence="2 5" id="KW-0067">ATP-binding</keyword>
<dbReference type="SUPFAM" id="SSF52540">
    <property type="entry name" value="P-loop containing nucleoside triphosphate hydrolases"/>
    <property type="match status" value="1"/>
</dbReference>
<feature type="domain" description="Kinesin motor" evidence="8">
    <location>
        <begin position="3"/>
        <end position="384"/>
    </location>
</feature>
<feature type="region of interest" description="Disordered" evidence="7">
    <location>
        <begin position="838"/>
        <end position="857"/>
    </location>
</feature>
<dbReference type="InterPro" id="IPR019821">
    <property type="entry name" value="Kinesin_motor_CS"/>
</dbReference>
<feature type="region of interest" description="Disordered" evidence="7">
    <location>
        <begin position="887"/>
        <end position="955"/>
    </location>
</feature>
<feature type="region of interest" description="Disordered" evidence="7">
    <location>
        <begin position="2421"/>
        <end position="2510"/>
    </location>
</feature>
<feature type="region of interest" description="Disordered" evidence="7">
    <location>
        <begin position="1580"/>
        <end position="1628"/>
    </location>
</feature>
<evidence type="ECO:0000256" key="1">
    <source>
        <dbReference type="ARBA" id="ARBA00022741"/>
    </source>
</evidence>
<gene>
    <name evidence="11" type="primary">stard9</name>
</gene>
<dbReference type="FunFam" id="3.40.850.10:FF:000021">
    <property type="entry name" value="kinesin-like protein KIF16B isoform X1"/>
    <property type="match status" value="1"/>
</dbReference>
<accession>A0A2I4D3Y6</accession>
<dbReference type="PROSITE" id="PS50067">
    <property type="entry name" value="KINESIN_MOTOR_2"/>
    <property type="match status" value="1"/>
</dbReference>
<keyword evidence="10" id="KW-1185">Reference proteome</keyword>
<dbReference type="PANTHER" id="PTHR47117">
    <property type="entry name" value="STAR-RELATED LIPID TRANSFER PROTEIN 9"/>
    <property type="match status" value="1"/>
</dbReference>
<dbReference type="PANTHER" id="PTHR47117:SF1">
    <property type="entry name" value="STAR-RELATED LIPID TRANSFER PROTEIN 9"/>
    <property type="match status" value="1"/>
</dbReference>
<feature type="compositionally biased region" description="Basic and acidic residues" evidence="7">
    <location>
        <begin position="2428"/>
        <end position="2439"/>
    </location>
</feature>
<dbReference type="GO" id="GO:0003777">
    <property type="term" value="F:microtubule motor activity"/>
    <property type="evidence" value="ECO:0007669"/>
    <property type="project" value="InterPro"/>
</dbReference>
<evidence type="ECO:0000256" key="4">
    <source>
        <dbReference type="ARBA" id="ARBA00023175"/>
    </source>
</evidence>
<dbReference type="RefSeq" id="XP_013886955.1">
    <property type="nucleotide sequence ID" value="XM_014031501.1"/>
</dbReference>
<dbReference type="InterPro" id="IPR002913">
    <property type="entry name" value="START_lipid-bd_dom"/>
</dbReference>
<feature type="region of interest" description="Disordered" evidence="7">
    <location>
        <begin position="2275"/>
        <end position="2307"/>
    </location>
</feature>
<feature type="binding site" evidence="5">
    <location>
        <begin position="103"/>
        <end position="110"/>
    </location>
    <ligand>
        <name>ATP</name>
        <dbReference type="ChEBI" id="CHEBI:30616"/>
    </ligand>
</feature>
<proteinExistence type="inferred from homology"/>
<feature type="compositionally biased region" description="Polar residues" evidence="7">
    <location>
        <begin position="2005"/>
        <end position="2020"/>
    </location>
</feature>
<dbReference type="InterPro" id="IPR001752">
    <property type="entry name" value="Kinesin_motor_dom"/>
</dbReference>
<protein>
    <submittedName>
        <fullName evidence="11">StAR-related lipid transfer protein 9 isoform X1</fullName>
    </submittedName>
</protein>
<evidence type="ECO:0000256" key="5">
    <source>
        <dbReference type="PROSITE-ProRule" id="PRU00283"/>
    </source>
</evidence>
<evidence type="ECO:0000256" key="7">
    <source>
        <dbReference type="SAM" id="MobiDB-lite"/>
    </source>
</evidence>
<evidence type="ECO:0000256" key="2">
    <source>
        <dbReference type="ARBA" id="ARBA00022840"/>
    </source>
</evidence>
<feature type="region of interest" description="Disordered" evidence="7">
    <location>
        <begin position="2194"/>
        <end position="2250"/>
    </location>
</feature>
<feature type="region of interest" description="Disordered" evidence="7">
    <location>
        <begin position="1992"/>
        <end position="2022"/>
    </location>
</feature>
<feature type="coiled-coil region" evidence="6">
    <location>
        <begin position="631"/>
        <end position="672"/>
    </location>
</feature>
<dbReference type="PRINTS" id="PR00380">
    <property type="entry name" value="KINESINHEAVY"/>
</dbReference>
<dbReference type="Proteomes" id="UP000192220">
    <property type="component" value="Unplaced"/>
</dbReference>
<dbReference type="SUPFAM" id="SSF49879">
    <property type="entry name" value="SMAD/FHA domain"/>
    <property type="match status" value="1"/>
</dbReference>
<dbReference type="InParanoid" id="A0A2I4D3Y6"/>
<feature type="compositionally biased region" description="Low complexity" evidence="7">
    <location>
        <begin position="2746"/>
        <end position="2756"/>
    </location>
</feature>
<dbReference type="KEGG" id="alim:106534760"/>
<dbReference type="SMART" id="SM00129">
    <property type="entry name" value="KISc"/>
    <property type="match status" value="1"/>
</dbReference>
<feature type="region of interest" description="Disordered" evidence="7">
    <location>
        <begin position="1951"/>
        <end position="1971"/>
    </location>
</feature>
<dbReference type="GO" id="GO:0007018">
    <property type="term" value="P:microtubule-based movement"/>
    <property type="evidence" value="ECO:0007669"/>
    <property type="project" value="InterPro"/>
</dbReference>
<feature type="coiled-coil region" evidence="6">
    <location>
        <begin position="2849"/>
        <end position="2877"/>
    </location>
</feature>
<keyword evidence="1 5" id="KW-0547">Nucleotide-binding</keyword>
<feature type="region of interest" description="Disordered" evidence="7">
    <location>
        <begin position="1118"/>
        <end position="1146"/>
    </location>
</feature>
<evidence type="ECO:0000313" key="10">
    <source>
        <dbReference type="Proteomes" id="UP000192220"/>
    </source>
</evidence>
<evidence type="ECO:0000256" key="3">
    <source>
        <dbReference type="ARBA" id="ARBA00023054"/>
    </source>
</evidence>
<dbReference type="GO" id="GO:0005524">
    <property type="term" value="F:ATP binding"/>
    <property type="evidence" value="ECO:0007669"/>
    <property type="project" value="UniProtKB-UniRule"/>
</dbReference>
<dbReference type="Gene3D" id="3.30.530.20">
    <property type="match status" value="1"/>
</dbReference>
<dbReference type="STRING" id="52670.A0A2I4D3Y6"/>